<comment type="caution">
    <text evidence="1">The sequence shown here is derived from an EMBL/GenBank/DDBJ whole genome shotgun (WGS) entry which is preliminary data.</text>
</comment>
<evidence type="ECO:0000313" key="2">
    <source>
        <dbReference type="Proteomes" id="UP000299102"/>
    </source>
</evidence>
<gene>
    <name evidence="1" type="ORF">EVAR_82752_1</name>
</gene>
<dbReference type="Proteomes" id="UP000299102">
    <property type="component" value="Unassembled WGS sequence"/>
</dbReference>
<reference evidence="1 2" key="1">
    <citation type="journal article" date="2019" name="Commun. Biol.">
        <title>The bagworm genome reveals a unique fibroin gene that provides high tensile strength.</title>
        <authorList>
            <person name="Kono N."/>
            <person name="Nakamura H."/>
            <person name="Ohtoshi R."/>
            <person name="Tomita M."/>
            <person name="Numata K."/>
            <person name="Arakawa K."/>
        </authorList>
    </citation>
    <scope>NUCLEOTIDE SEQUENCE [LARGE SCALE GENOMIC DNA]</scope>
</reference>
<keyword evidence="2" id="KW-1185">Reference proteome</keyword>
<accession>A0A4C1UPE0</accession>
<proteinExistence type="predicted"/>
<dbReference type="OrthoDB" id="7487383at2759"/>
<evidence type="ECO:0000313" key="1">
    <source>
        <dbReference type="EMBL" id="GBP27704.1"/>
    </source>
</evidence>
<protein>
    <submittedName>
        <fullName evidence="1">Uncharacterized protein</fullName>
    </submittedName>
</protein>
<organism evidence="1 2">
    <name type="scientific">Eumeta variegata</name>
    <name type="common">Bagworm moth</name>
    <name type="synonym">Eumeta japonica</name>
    <dbReference type="NCBI Taxonomy" id="151549"/>
    <lineage>
        <taxon>Eukaryota</taxon>
        <taxon>Metazoa</taxon>
        <taxon>Ecdysozoa</taxon>
        <taxon>Arthropoda</taxon>
        <taxon>Hexapoda</taxon>
        <taxon>Insecta</taxon>
        <taxon>Pterygota</taxon>
        <taxon>Neoptera</taxon>
        <taxon>Endopterygota</taxon>
        <taxon>Lepidoptera</taxon>
        <taxon>Glossata</taxon>
        <taxon>Ditrysia</taxon>
        <taxon>Tineoidea</taxon>
        <taxon>Psychidae</taxon>
        <taxon>Oiketicinae</taxon>
        <taxon>Eumeta</taxon>
    </lineage>
</organism>
<sequence>MRLGSLAGNCPPPKKTITSWQEVSAALEETDTPILNNISNDIVSTDDIDYAIGALTNHITTVVENSTRVVPAKSDRKGSHARALQREVKARMKEVRNENWNDLMSEISLSHRAY</sequence>
<name>A0A4C1UPE0_EUMVA</name>
<dbReference type="EMBL" id="BGZK01000198">
    <property type="protein sequence ID" value="GBP27704.1"/>
    <property type="molecule type" value="Genomic_DNA"/>
</dbReference>
<dbReference type="AlphaFoldDB" id="A0A4C1UPE0"/>